<comment type="caution">
    <text evidence="7">Lacks conserved residue(s) required for the propagation of feature annotation.</text>
</comment>
<evidence type="ECO:0000259" key="9">
    <source>
        <dbReference type="PROSITE" id="PS50011"/>
    </source>
</evidence>
<feature type="coiled-coil region" evidence="7">
    <location>
        <begin position="479"/>
        <end position="517"/>
    </location>
</feature>
<dbReference type="InterPro" id="IPR000571">
    <property type="entry name" value="Znf_CCCH"/>
</dbReference>
<dbReference type="EMBL" id="KV454413">
    <property type="protein sequence ID" value="ODQ63878.1"/>
    <property type="molecule type" value="Genomic_DNA"/>
</dbReference>
<keyword evidence="8" id="KW-0479">Metal-binding</keyword>
<dbReference type="InterPro" id="IPR030844">
    <property type="entry name" value="PAN3"/>
</dbReference>
<comment type="function">
    <text evidence="7">Regulatory subunit of the poly(A)-nuclease (PAN) deadenylation complex, one of two cytoplasmic mRNA deadenylases involved in mRNA turnover. PAN specifically shortens poly(A) tails of RNA and the activity is stimulated by poly(A)-binding protein PAB1. PAN deadenylation is followed by rapid degradation of the shortened mRNA tails by the CCR4-NOT complex. Deadenylated mRNAs are then degraded by two alternative mechanisms, namely exosome-mediated 3'-5' exonucleolytic degradation, or deadenlyation-dependent mRNA decaping and subsequent 5'-3' exonucleolytic degradation by XRN1. May also be involved in post-transcriptional maturation of mRNA poly(A) tails. PAN3 acts as a positive regulator for PAN activity, recruiting the catalytic subunit PAN2 to mRNA via its interaction with RNA and with PAB1.</text>
</comment>
<evidence type="ECO:0000313" key="12">
    <source>
        <dbReference type="Proteomes" id="UP000095009"/>
    </source>
</evidence>
<organism evidence="11 12">
    <name type="scientific">Nadsonia fulvescens var. elongata DSM 6958</name>
    <dbReference type="NCBI Taxonomy" id="857566"/>
    <lineage>
        <taxon>Eukaryota</taxon>
        <taxon>Fungi</taxon>
        <taxon>Dikarya</taxon>
        <taxon>Ascomycota</taxon>
        <taxon>Saccharomycotina</taxon>
        <taxon>Dipodascomycetes</taxon>
        <taxon>Dipodascales</taxon>
        <taxon>Dipodascales incertae sedis</taxon>
        <taxon>Nadsonia</taxon>
    </lineage>
</organism>
<dbReference type="PANTHER" id="PTHR12272">
    <property type="entry name" value="DEADENYLATION COMPLEX SUBUNIT PAN3"/>
    <property type="match status" value="1"/>
</dbReference>
<dbReference type="STRING" id="857566.A0A1E3PES5"/>
<dbReference type="Gene3D" id="1.10.510.10">
    <property type="entry name" value="Transferase(Phosphotransferase) domain 1"/>
    <property type="match status" value="1"/>
</dbReference>
<proteinExistence type="inferred from homology"/>
<keyword evidence="4 7" id="KW-0547">Nucleotide-binding</keyword>
<dbReference type="InterPro" id="IPR011009">
    <property type="entry name" value="Kinase-like_dom_sf"/>
</dbReference>
<dbReference type="GO" id="GO:0004672">
    <property type="term" value="F:protein kinase activity"/>
    <property type="evidence" value="ECO:0007669"/>
    <property type="project" value="InterPro"/>
</dbReference>
<dbReference type="InterPro" id="IPR000719">
    <property type="entry name" value="Prot_kinase_dom"/>
</dbReference>
<dbReference type="Pfam" id="PF18101">
    <property type="entry name" value="Pan3_CK"/>
    <property type="match status" value="1"/>
</dbReference>
<dbReference type="PROSITE" id="PS50103">
    <property type="entry name" value="ZF_C3H1"/>
    <property type="match status" value="1"/>
</dbReference>
<evidence type="ECO:0000256" key="5">
    <source>
        <dbReference type="ARBA" id="ARBA00022840"/>
    </source>
</evidence>
<evidence type="ECO:0000313" key="11">
    <source>
        <dbReference type="EMBL" id="ODQ63878.1"/>
    </source>
</evidence>
<feature type="binding site" evidence="7">
    <location>
        <position position="278"/>
    </location>
    <ligand>
        <name>ATP</name>
        <dbReference type="ChEBI" id="CHEBI:30616"/>
    </ligand>
</feature>
<protein>
    <recommendedName>
        <fullName evidence="7">PAN2-PAN3 deadenylation complex subunit PAN3</fullName>
    </recommendedName>
    <alternativeName>
        <fullName evidence="7">PAB1P-dependent poly(A)-specific ribonuclease</fullName>
    </alternativeName>
    <alternativeName>
        <fullName evidence="7">Poly(A)-nuclease deadenylation complex subunit 3</fullName>
        <shortName evidence="7">PAN deadenylation complex subunit 3</shortName>
    </alternativeName>
</protein>
<feature type="domain" description="Protein kinase" evidence="9">
    <location>
        <begin position="249"/>
        <end position="485"/>
    </location>
</feature>
<comment type="domain">
    <text evidence="7">Contains a pseudokinase domain. The protein kinase domain is predicted to be catalytically inactive because some of the residues important for catalytic activity are substituted and it lacks the equivalent of the binding site for a peptide substrate. However, it has retained an ATP-binding site and ATP-binding is required for mRNA degradation, stimulating the activity of the PAN2 nuclease in vitro. The nucleotide-binding site is juxtaposed to the RNase active site of PAN2 in the complex and may actually bind nucleosides of a poly(A) RNA rather than ATP, feeding the poly(A)-tail to the active site of the deadenylase and thus increasing the efficiency with which this distributive enzyme degrades oligo(A) RNAs.</text>
</comment>
<feature type="region of interest" description="Knob domain" evidence="7">
    <location>
        <begin position="518"/>
        <end position="610"/>
    </location>
</feature>
<evidence type="ECO:0000256" key="4">
    <source>
        <dbReference type="ARBA" id="ARBA00022741"/>
    </source>
</evidence>
<evidence type="ECO:0000256" key="7">
    <source>
        <dbReference type="HAMAP-Rule" id="MF_03181"/>
    </source>
</evidence>
<evidence type="ECO:0000256" key="8">
    <source>
        <dbReference type="PROSITE-ProRule" id="PRU00723"/>
    </source>
</evidence>
<evidence type="ECO:0000256" key="3">
    <source>
        <dbReference type="ARBA" id="ARBA00022664"/>
    </source>
</evidence>
<dbReference type="GO" id="GO:0008143">
    <property type="term" value="F:poly(A) binding"/>
    <property type="evidence" value="ECO:0007669"/>
    <property type="project" value="TreeGrafter"/>
</dbReference>
<dbReference type="PROSITE" id="PS50011">
    <property type="entry name" value="PROTEIN_KINASE_DOM"/>
    <property type="match status" value="1"/>
</dbReference>
<keyword evidence="2 7" id="KW-0963">Cytoplasm</keyword>
<dbReference type="GO" id="GO:0008270">
    <property type="term" value="F:zinc ion binding"/>
    <property type="evidence" value="ECO:0007669"/>
    <property type="project" value="UniProtKB-KW"/>
</dbReference>
<evidence type="ECO:0000259" key="10">
    <source>
        <dbReference type="PROSITE" id="PS50103"/>
    </source>
</evidence>
<dbReference type="Gene3D" id="6.10.250.3160">
    <property type="match status" value="1"/>
</dbReference>
<evidence type="ECO:0000256" key="1">
    <source>
        <dbReference type="ARBA" id="ARBA00004496"/>
    </source>
</evidence>
<dbReference type="SMART" id="SM00220">
    <property type="entry name" value="S_TKc"/>
    <property type="match status" value="1"/>
</dbReference>
<keyword evidence="8" id="KW-0863">Zinc-finger</keyword>
<evidence type="ECO:0000256" key="6">
    <source>
        <dbReference type="ARBA" id="ARBA00023054"/>
    </source>
</evidence>
<dbReference type="GO" id="GO:0006397">
    <property type="term" value="P:mRNA processing"/>
    <property type="evidence" value="ECO:0007669"/>
    <property type="project" value="UniProtKB-KW"/>
</dbReference>
<reference evidence="11 12" key="1">
    <citation type="journal article" date="2016" name="Proc. Natl. Acad. Sci. U.S.A.">
        <title>Comparative genomics of biotechnologically important yeasts.</title>
        <authorList>
            <person name="Riley R."/>
            <person name="Haridas S."/>
            <person name="Wolfe K.H."/>
            <person name="Lopes M.R."/>
            <person name="Hittinger C.T."/>
            <person name="Goeker M."/>
            <person name="Salamov A.A."/>
            <person name="Wisecaver J.H."/>
            <person name="Long T.M."/>
            <person name="Calvey C.H."/>
            <person name="Aerts A.L."/>
            <person name="Barry K.W."/>
            <person name="Choi C."/>
            <person name="Clum A."/>
            <person name="Coughlan A.Y."/>
            <person name="Deshpande S."/>
            <person name="Douglass A.P."/>
            <person name="Hanson S.J."/>
            <person name="Klenk H.-P."/>
            <person name="LaButti K.M."/>
            <person name="Lapidus A."/>
            <person name="Lindquist E.A."/>
            <person name="Lipzen A.M."/>
            <person name="Meier-Kolthoff J.P."/>
            <person name="Ohm R.A."/>
            <person name="Otillar R.P."/>
            <person name="Pangilinan J.L."/>
            <person name="Peng Y."/>
            <person name="Rokas A."/>
            <person name="Rosa C.A."/>
            <person name="Scheuner C."/>
            <person name="Sibirny A.A."/>
            <person name="Slot J.C."/>
            <person name="Stielow J.B."/>
            <person name="Sun H."/>
            <person name="Kurtzman C.P."/>
            <person name="Blackwell M."/>
            <person name="Grigoriev I.V."/>
            <person name="Jeffries T.W."/>
        </authorList>
    </citation>
    <scope>NUCLEOTIDE SEQUENCE [LARGE SCALE GENOMIC DNA]</scope>
    <source>
        <strain evidence="11 12">DSM 6958</strain>
    </source>
</reference>
<comment type="similarity">
    <text evidence="7">Belongs to the protein kinase superfamily. PAN3 family.</text>
</comment>
<dbReference type="AlphaFoldDB" id="A0A1E3PES5"/>
<accession>A0A1E3PES5</accession>
<comment type="subunit">
    <text evidence="7">Homodimer. Forms a heterotrimer with a catalytic subunit PAN2 to form the poly(A)-nuclease (PAN) deadenylation complex. Interacts (via PAM-2 motif) with poly(A)-binding protein PAB1 (via PABC domain), conferring substrate specificity of the enzyme complex.</text>
</comment>
<keyword evidence="12" id="KW-1185">Reference proteome</keyword>
<dbReference type="Proteomes" id="UP000095009">
    <property type="component" value="Unassembled WGS sequence"/>
</dbReference>
<gene>
    <name evidence="7" type="primary">PAN3</name>
    <name evidence="11" type="ORF">NADFUDRAFT_61474</name>
</gene>
<keyword evidence="3 7" id="KW-0507">mRNA processing</keyword>
<dbReference type="HAMAP" id="MF_03181">
    <property type="entry name" value="PAN3"/>
    <property type="match status" value="1"/>
</dbReference>
<dbReference type="PANTHER" id="PTHR12272:SF11">
    <property type="entry name" value="PAN2-PAN3 DEADENYLATION COMPLEX SUBUNIT PAN3"/>
    <property type="match status" value="1"/>
</dbReference>
<feature type="zinc finger region" description="C3H1-type" evidence="8">
    <location>
        <begin position="19"/>
        <end position="48"/>
    </location>
</feature>
<dbReference type="InterPro" id="IPR041332">
    <property type="entry name" value="Pan3_CK"/>
</dbReference>
<evidence type="ECO:0000256" key="2">
    <source>
        <dbReference type="ARBA" id="ARBA00022490"/>
    </source>
</evidence>
<dbReference type="GO" id="GO:0000289">
    <property type="term" value="P:nuclear-transcribed mRNA poly(A) tail shortening"/>
    <property type="evidence" value="ECO:0007669"/>
    <property type="project" value="UniProtKB-UniRule"/>
</dbReference>
<comment type="domain">
    <text evidence="7">The pseudokinase domain, the coiled-coil (CC), and C-terminal knob domain (CK) form a structural unit (PKC) that forms an extensive high-affinity interaction surface for PAN2.</text>
</comment>
<dbReference type="GO" id="GO:0031251">
    <property type="term" value="C:PAN complex"/>
    <property type="evidence" value="ECO:0007669"/>
    <property type="project" value="UniProtKB-UniRule"/>
</dbReference>
<keyword evidence="8" id="KW-0862">Zinc</keyword>
<dbReference type="OrthoDB" id="204958at2759"/>
<dbReference type="Gene3D" id="1.20.5.5160">
    <property type="match status" value="1"/>
</dbReference>
<dbReference type="SUPFAM" id="SSF56112">
    <property type="entry name" value="Protein kinase-like (PK-like)"/>
    <property type="match status" value="1"/>
</dbReference>
<dbReference type="GO" id="GO:0005524">
    <property type="term" value="F:ATP binding"/>
    <property type="evidence" value="ECO:0007669"/>
    <property type="project" value="UniProtKB-UniRule"/>
</dbReference>
<dbReference type="GO" id="GO:0000932">
    <property type="term" value="C:P-body"/>
    <property type="evidence" value="ECO:0007669"/>
    <property type="project" value="TreeGrafter"/>
</dbReference>
<feature type="domain" description="C3H1-type" evidence="10">
    <location>
        <begin position="19"/>
        <end position="48"/>
    </location>
</feature>
<dbReference type="Pfam" id="PF25586">
    <property type="entry name" value="zf-CCCH_PAN3"/>
    <property type="match status" value="1"/>
</dbReference>
<name>A0A1E3PES5_9ASCO</name>
<comment type="domain">
    <text evidence="7">The N-terminal zinc finger binds to poly(A) RNA.</text>
</comment>
<keyword evidence="5 7" id="KW-0067">ATP-binding</keyword>
<comment type="subcellular location">
    <subcellularLocation>
        <location evidence="1 7">Cytoplasm</location>
    </subcellularLocation>
</comment>
<dbReference type="Gene3D" id="1.10.287.3700">
    <property type="match status" value="1"/>
</dbReference>
<sequence length="610" mass="68424">MKPHSAGSDLNSHISSNSTPINTPCRNILIHGFCKYADKGCIFTHDLTKPSVATTMPVETTKNIPSQPKSAPVASPLPLSKKKFNLKTPSFTPGGTDLSGISKPLLPPKVIKSTSFVTSNLLASKSVSSFDFQSLPTFTPSASTSEATLDSSVASLAIESPALPPSPLNGHSIHMGNITNFPVQYQLYAPEAMSIPIKPNERLVHDYFMPSELRELLLRKNEVCFQNIPNSTFPPFVGAYQSLMPLDISIDKTRLDFGYTTWLYKALSNIDGNFYSLRRIEGYRLDDLSPIDVVMDNWKNVASPYITNIYDCFPSNQFNDDSLIFVYDFCPLSKTLQEYHFLAKSPVNEQILWNYVVQILLALSSIHKCGLAARIVDPKRILLLPGNKVKLNSLGIFDVMDFNTNSATIEELQQKDFQDLGFLLISLACGSSSAPKQPEKSLKFMSTVFSDEFIRFITCLIHTETTNISSKQLISQITPRVIDFFRKSQYSQDNYQLELCKALENSRCFRVLTKLGFINSRSHNGLDKNWSEGSIRYILSLFRDYVFHQVDENGNPVIDLSHVLECLKKADAGTDEKVLLVSRNEKNCFIIKYTQLKECIDLSMEDLSKI</sequence>
<keyword evidence="6 7" id="KW-0175">Coiled coil</keyword>